<organism evidence="1 2">
    <name type="scientific">Oleomonas cavernae</name>
    <dbReference type="NCBI Taxonomy" id="2320859"/>
    <lineage>
        <taxon>Bacteria</taxon>
        <taxon>Pseudomonadati</taxon>
        <taxon>Pseudomonadota</taxon>
        <taxon>Alphaproteobacteria</taxon>
        <taxon>Acetobacterales</taxon>
        <taxon>Acetobacteraceae</taxon>
        <taxon>Oleomonas</taxon>
    </lineage>
</organism>
<keyword evidence="2" id="KW-1185">Reference proteome</keyword>
<proteinExistence type="predicted"/>
<dbReference type="EMBL" id="QYUK01000011">
    <property type="protein sequence ID" value="RJF89854.1"/>
    <property type="molecule type" value="Genomic_DNA"/>
</dbReference>
<dbReference type="OrthoDB" id="7062348at2"/>
<dbReference type="Proteomes" id="UP000284605">
    <property type="component" value="Unassembled WGS sequence"/>
</dbReference>
<sequence length="103" mass="11708">MTEVETRLEDIRSLLANGLKTEVFPRADSAEETQVIIGRLRAAGDDLVGKLVIGGFTLTTIEHGGIEQPCETCMYYLVHRRHCELPELDLPVEPEWSCRLWRI</sequence>
<dbReference type="RefSeq" id="WP_119782125.1">
    <property type="nucleotide sequence ID" value="NZ_QYUK01000011.1"/>
</dbReference>
<accession>A0A418WIK3</accession>
<protein>
    <submittedName>
        <fullName evidence="1">Uncharacterized protein</fullName>
    </submittedName>
</protein>
<dbReference type="AlphaFoldDB" id="A0A418WIK3"/>
<name>A0A418WIK3_9PROT</name>
<reference evidence="1 2" key="1">
    <citation type="submission" date="2018-09" db="EMBL/GenBank/DDBJ databases">
        <authorList>
            <person name="Zhu H."/>
        </authorList>
    </citation>
    <scope>NUCLEOTIDE SEQUENCE [LARGE SCALE GENOMIC DNA]</scope>
    <source>
        <strain evidence="1 2">K1W22B-8</strain>
    </source>
</reference>
<gene>
    <name evidence="1" type="ORF">D3874_04600</name>
</gene>
<evidence type="ECO:0000313" key="1">
    <source>
        <dbReference type="EMBL" id="RJF89854.1"/>
    </source>
</evidence>
<evidence type="ECO:0000313" key="2">
    <source>
        <dbReference type="Proteomes" id="UP000284605"/>
    </source>
</evidence>
<comment type="caution">
    <text evidence="1">The sequence shown here is derived from an EMBL/GenBank/DDBJ whole genome shotgun (WGS) entry which is preliminary data.</text>
</comment>